<dbReference type="HAMAP" id="MF_01114">
    <property type="entry name" value="RecX"/>
    <property type="match status" value="1"/>
</dbReference>
<protein>
    <recommendedName>
        <fullName evidence="3 5">Regulatory protein RecX</fullName>
    </recommendedName>
</protein>
<dbReference type="Gene3D" id="1.10.10.10">
    <property type="entry name" value="Winged helix-like DNA-binding domain superfamily/Winged helix DNA-binding domain"/>
    <property type="match status" value="3"/>
</dbReference>
<reference evidence="9 10" key="1">
    <citation type="journal article" date="2024" name="Microbiology">
        <title>Methylomarinum rosea sp. nov., a novel halophilic methanotrophic bacterium from the hypersaline Lake Elton.</title>
        <authorList>
            <person name="Suleimanov R.Z."/>
            <person name="Oshkin I.Y."/>
            <person name="Danilova O.V."/>
            <person name="Suzina N.E."/>
            <person name="Dedysh S.N."/>
        </authorList>
    </citation>
    <scope>NUCLEOTIDE SEQUENCE [LARGE SCALE GENOMIC DNA]</scope>
    <source>
        <strain evidence="9 10">Ch1-1</strain>
    </source>
</reference>
<evidence type="ECO:0000256" key="1">
    <source>
        <dbReference type="ARBA" id="ARBA00004496"/>
    </source>
</evidence>
<keyword evidence="4 5" id="KW-0963">Cytoplasm</keyword>
<comment type="similarity">
    <text evidence="2 5">Belongs to the RecX family.</text>
</comment>
<name>A0AAU7NYL8_9GAMM</name>
<evidence type="ECO:0000256" key="3">
    <source>
        <dbReference type="ARBA" id="ARBA00018111"/>
    </source>
</evidence>
<dbReference type="RefSeq" id="WP_305908948.1">
    <property type="nucleotide sequence ID" value="NZ_CP157743.1"/>
</dbReference>
<dbReference type="InterPro" id="IPR053924">
    <property type="entry name" value="RecX_HTH_2nd"/>
</dbReference>
<evidence type="ECO:0000259" key="6">
    <source>
        <dbReference type="Pfam" id="PF02631"/>
    </source>
</evidence>
<evidence type="ECO:0000313" key="10">
    <source>
        <dbReference type="Proteomes" id="UP001225378"/>
    </source>
</evidence>
<comment type="function">
    <text evidence="5">Modulates RecA activity.</text>
</comment>
<dbReference type="Proteomes" id="UP001225378">
    <property type="component" value="Chromosome"/>
</dbReference>
<evidence type="ECO:0000259" key="8">
    <source>
        <dbReference type="Pfam" id="PF21982"/>
    </source>
</evidence>
<dbReference type="KEGG" id="mech:Q9L42_008100"/>
<dbReference type="EMBL" id="CP157743">
    <property type="protein sequence ID" value="XBS22074.1"/>
    <property type="molecule type" value="Genomic_DNA"/>
</dbReference>
<organism evidence="9 10">
    <name type="scientific">Methylomarinum roseum</name>
    <dbReference type="NCBI Taxonomy" id="3067653"/>
    <lineage>
        <taxon>Bacteria</taxon>
        <taxon>Pseudomonadati</taxon>
        <taxon>Pseudomonadota</taxon>
        <taxon>Gammaproteobacteria</taxon>
        <taxon>Methylococcales</taxon>
        <taxon>Methylococcaceae</taxon>
        <taxon>Methylomarinum</taxon>
    </lineage>
</organism>
<accession>A0AAU7NYL8</accession>
<keyword evidence="10" id="KW-1185">Reference proteome</keyword>
<sequence>MTEQYQQIKDICLRLLARREHSQKELQDKLVLRGFDRISSQEVIAELAEQGWQSDDRYAESYARQRIEKGCGPVRIAHELKLRGGGDADLDAIVTELAGSWMEALQRVYLGKYANDKRMPAKEWLKRSRFLQQRGFSGDMIKALFVQLDISLER</sequence>
<dbReference type="GO" id="GO:0006282">
    <property type="term" value="P:regulation of DNA repair"/>
    <property type="evidence" value="ECO:0007669"/>
    <property type="project" value="UniProtKB-UniRule"/>
</dbReference>
<feature type="domain" description="RecX second three-helical" evidence="6">
    <location>
        <begin position="54"/>
        <end position="84"/>
    </location>
</feature>
<dbReference type="Pfam" id="PF21982">
    <property type="entry name" value="RecX_HTH1"/>
    <property type="match status" value="1"/>
</dbReference>
<dbReference type="AlphaFoldDB" id="A0AAU7NYL8"/>
<dbReference type="GO" id="GO:0005737">
    <property type="term" value="C:cytoplasm"/>
    <property type="evidence" value="ECO:0007669"/>
    <property type="project" value="UniProtKB-SubCell"/>
</dbReference>
<proteinExistence type="inferred from homology"/>
<evidence type="ECO:0000259" key="7">
    <source>
        <dbReference type="Pfam" id="PF21981"/>
    </source>
</evidence>
<evidence type="ECO:0000256" key="4">
    <source>
        <dbReference type="ARBA" id="ARBA00022490"/>
    </source>
</evidence>
<dbReference type="InterPro" id="IPR036388">
    <property type="entry name" value="WH-like_DNA-bd_sf"/>
</dbReference>
<comment type="subcellular location">
    <subcellularLocation>
        <location evidence="1 5">Cytoplasm</location>
    </subcellularLocation>
</comment>
<feature type="domain" description="RecX third three-helical" evidence="7">
    <location>
        <begin position="103"/>
        <end position="143"/>
    </location>
</feature>
<evidence type="ECO:0000256" key="2">
    <source>
        <dbReference type="ARBA" id="ARBA00009695"/>
    </source>
</evidence>
<dbReference type="Pfam" id="PF02631">
    <property type="entry name" value="RecX_HTH2"/>
    <property type="match status" value="1"/>
</dbReference>
<dbReference type="InterPro" id="IPR053925">
    <property type="entry name" value="RecX_HTH_3rd"/>
</dbReference>
<dbReference type="InterPro" id="IPR053926">
    <property type="entry name" value="RecX_HTH_1st"/>
</dbReference>
<evidence type="ECO:0000256" key="5">
    <source>
        <dbReference type="HAMAP-Rule" id="MF_01114"/>
    </source>
</evidence>
<evidence type="ECO:0000313" key="9">
    <source>
        <dbReference type="EMBL" id="XBS22074.1"/>
    </source>
</evidence>
<dbReference type="Pfam" id="PF21981">
    <property type="entry name" value="RecX_HTH3"/>
    <property type="match status" value="1"/>
</dbReference>
<dbReference type="PANTHER" id="PTHR33602:SF1">
    <property type="entry name" value="REGULATORY PROTEIN RECX FAMILY PROTEIN"/>
    <property type="match status" value="1"/>
</dbReference>
<dbReference type="PANTHER" id="PTHR33602">
    <property type="entry name" value="REGULATORY PROTEIN RECX FAMILY PROTEIN"/>
    <property type="match status" value="1"/>
</dbReference>
<dbReference type="InterPro" id="IPR003783">
    <property type="entry name" value="Regulatory_RecX"/>
</dbReference>
<gene>
    <name evidence="5" type="primary">recX</name>
    <name evidence="9" type="ORF">Q9L42_008100</name>
</gene>
<feature type="domain" description="RecX first three-helical" evidence="8">
    <location>
        <begin position="9"/>
        <end position="47"/>
    </location>
</feature>